<feature type="DNA-binding region" description="Homeobox" evidence="2">
    <location>
        <begin position="154"/>
        <end position="200"/>
    </location>
</feature>
<dbReference type="AlphaFoldDB" id="A0A091DL33"/>
<comment type="subcellular location">
    <subcellularLocation>
        <location evidence="1 2 3">Nucleus</location>
    </subcellularLocation>
</comment>
<dbReference type="GO" id="GO:0000977">
    <property type="term" value="F:RNA polymerase II transcription regulatory region sequence-specific DNA binding"/>
    <property type="evidence" value="ECO:0007669"/>
    <property type="project" value="TreeGrafter"/>
</dbReference>
<evidence type="ECO:0000313" key="5">
    <source>
        <dbReference type="EMBL" id="KFO31000.1"/>
    </source>
</evidence>
<keyword evidence="2 3" id="KW-0238">DNA-binding</keyword>
<name>A0A091DL33_FUKDA</name>
<reference evidence="5 6" key="1">
    <citation type="submission" date="2013-11" db="EMBL/GenBank/DDBJ databases">
        <title>The Damaraland mole rat (Fukomys damarensis) genome and evolution of African mole rats.</title>
        <authorList>
            <person name="Gladyshev V.N."/>
            <person name="Fang X."/>
        </authorList>
    </citation>
    <scope>NUCLEOTIDE SEQUENCE [LARGE SCALE GENOMIC DNA]</scope>
    <source>
        <tissue evidence="5">Liver</tissue>
    </source>
</reference>
<dbReference type="InterPro" id="IPR009057">
    <property type="entry name" value="Homeodomain-like_sf"/>
</dbReference>
<dbReference type="Pfam" id="PF00046">
    <property type="entry name" value="Homeodomain"/>
    <property type="match status" value="1"/>
</dbReference>
<dbReference type="SMART" id="SM00389">
    <property type="entry name" value="HOX"/>
    <property type="match status" value="1"/>
</dbReference>
<dbReference type="CDD" id="cd00086">
    <property type="entry name" value="homeodomain"/>
    <property type="match status" value="1"/>
</dbReference>
<dbReference type="Proteomes" id="UP000028990">
    <property type="component" value="Unassembled WGS sequence"/>
</dbReference>
<dbReference type="PROSITE" id="PS50071">
    <property type="entry name" value="HOMEOBOX_2"/>
    <property type="match status" value="1"/>
</dbReference>
<dbReference type="Gene3D" id="1.10.10.60">
    <property type="entry name" value="Homeodomain-like"/>
    <property type="match status" value="1"/>
</dbReference>
<evidence type="ECO:0000256" key="1">
    <source>
        <dbReference type="ARBA" id="ARBA00004123"/>
    </source>
</evidence>
<dbReference type="SUPFAM" id="SSF46689">
    <property type="entry name" value="Homeodomain-like"/>
    <property type="match status" value="1"/>
</dbReference>
<sequence length="261" mass="29381">MGCGVSVTNCNLRPAILTPHCFPETRLLPSVVWWRLSGSWYIEAKETQCYYYYSRYFGLEFSAMEARARPALGVPEAAQCVYFGEGVLGLLELDEGHEGHPGQAANYCPLQVVNVSQRGDADRPVNQGQHLQPVHQLPLAQQDPFVAMNQSGYQWQPRFRFTEWQVQELERVFQETQYPSVITRMVLARDLNVPESKVQEATTKVRQLWDFISDCTTQALSRGRTQSSPHSHIALQVRVHNAVGVGVLVPTATLAADAHRN</sequence>
<keyword evidence="2 3" id="KW-0539">Nucleus</keyword>
<dbReference type="PANTHER" id="PTHR24329">
    <property type="entry name" value="HOMEOBOX PROTEIN ARISTALESS"/>
    <property type="match status" value="1"/>
</dbReference>
<keyword evidence="2 3" id="KW-0371">Homeobox</keyword>
<feature type="domain" description="Homeobox" evidence="4">
    <location>
        <begin position="152"/>
        <end position="199"/>
    </location>
</feature>
<proteinExistence type="predicted"/>
<dbReference type="PANTHER" id="PTHR24329:SF337">
    <property type="entry name" value="ARISTALESS RELATED HOMEOBOX"/>
    <property type="match status" value="1"/>
</dbReference>
<evidence type="ECO:0000259" key="4">
    <source>
        <dbReference type="PROSITE" id="PS50071"/>
    </source>
</evidence>
<evidence type="ECO:0000256" key="3">
    <source>
        <dbReference type="RuleBase" id="RU000682"/>
    </source>
</evidence>
<keyword evidence="6" id="KW-1185">Reference proteome</keyword>
<accession>A0A091DL33</accession>
<organism evidence="5 6">
    <name type="scientific">Fukomys damarensis</name>
    <name type="common">Damaraland mole rat</name>
    <name type="synonym">Cryptomys damarensis</name>
    <dbReference type="NCBI Taxonomy" id="885580"/>
    <lineage>
        <taxon>Eukaryota</taxon>
        <taxon>Metazoa</taxon>
        <taxon>Chordata</taxon>
        <taxon>Craniata</taxon>
        <taxon>Vertebrata</taxon>
        <taxon>Euteleostomi</taxon>
        <taxon>Mammalia</taxon>
        <taxon>Eutheria</taxon>
        <taxon>Euarchontoglires</taxon>
        <taxon>Glires</taxon>
        <taxon>Rodentia</taxon>
        <taxon>Hystricomorpha</taxon>
        <taxon>Bathyergidae</taxon>
        <taxon>Fukomys</taxon>
    </lineage>
</organism>
<gene>
    <name evidence="5" type="ORF">H920_07604</name>
</gene>
<protein>
    <recommendedName>
        <fullName evidence="4">Homeobox domain-containing protein</fullName>
    </recommendedName>
</protein>
<evidence type="ECO:0000313" key="6">
    <source>
        <dbReference type="Proteomes" id="UP000028990"/>
    </source>
</evidence>
<dbReference type="InterPro" id="IPR050649">
    <property type="entry name" value="Paired_Homeobox_TFs"/>
</dbReference>
<dbReference type="InterPro" id="IPR001356">
    <property type="entry name" value="HD"/>
</dbReference>
<evidence type="ECO:0000256" key="2">
    <source>
        <dbReference type="PROSITE-ProRule" id="PRU00108"/>
    </source>
</evidence>
<dbReference type="EMBL" id="KN122343">
    <property type="protein sequence ID" value="KFO31000.1"/>
    <property type="molecule type" value="Genomic_DNA"/>
</dbReference>
<dbReference type="GO" id="GO:0005634">
    <property type="term" value="C:nucleus"/>
    <property type="evidence" value="ECO:0007669"/>
    <property type="project" value="UniProtKB-SubCell"/>
</dbReference>
<dbReference type="GO" id="GO:0000981">
    <property type="term" value="F:DNA-binding transcription factor activity, RNA polymerase II-specific"/>
    <property type="evidence" value="ECO:0007669"/>
    <property type="project" value="TreeGrafter"/>
</dbReference>